<organism evidence="1 2">
    <name type="scientific">Allomyces macrogynus (strain ATCC 38327)</name>
    <name type="common">Allomyces javanicus var. macrogynus</name>
    <dbReference type="NCBI Taxonomy" id="578462"/>
    <lineage>
        <taxon>Eukaryota</taxon>
        <taxon>Fungi</taxon>
        <taxon>Fungi incertae sedis</taxon>
        <taxon>Blastocladiomycota</taxon>
        <taxon>Blastocladiomycetes</taxon>
        <taxon>Blastocladiales</taxon>
        <taxon>Blastocladiaceae</taxon>
        <taxon>Allomyces</taxon>
    </lineage>
</organism>
<dbReference type="OrthoDB" id="2159603at2759"/>
<reference evidence="2" key="2">
    <citation type="submission" date="2009-11" db="EMBL/GenBank/DDBJ databases">
        <title>The Genome Sequence of Allomyces macrogynus strain ATCC 38327.</title>
        <authorList>
            <consortium name="The Broad Institute Genome Sequencing Platform"/>
            <person name="Russ C."/>
            <person name="Cuomo C."/>
            <person name="Shea T."/>
            <person name="Young S.K."/>
            <person name="Zeng Q."/>
            <person name="Koehrsen M."/>
            <person name="Haas B."/>
            <person name="Borodovsky M."/>
            <person name="Guigo R."/>
            <person name="Alvarado L."/>
            <person name="Berlin A."/>
            <person name="Borenstein D."/>
            <person name="Chen Z."/>
            <person name="Engels R."/>
            <person name="Freedman E."/>
            <person name="Gellesch M."/>
            <person name="Goldberg J."/>
            <person name="Griggs A."/>
            <person name="Gujja S."/>
            <person name="Heiman D."/>
            <person name="Hepburn T."/>
            <person name="Howarth C."/>
            <person name="Jen D."/>
            <person name="Larson L."/>
            <person name="Lewis B."/>
            <person name="Mehta T."/>
            <person name="Park D."/>
            <person name="Pearson M."/>
            <person name="Roberts A."/>
            <person name="Saif S."/>
            <person name="Shenoy N."/>
            <person name="Sisk P."/>
            <person name="Stolte C."/>
            <person name="Sykes S."/>
            <person name="Walk T."/>
            <person name="White J."/>
            <person name="Yandava C."/>
            <person name="Burger G."/>
            <person name="Gray M.W."/>
            <person name="Holland P.W.H."/>
            <person name="King N."/>
            <person name="Lang F.B.F."/>
            <person name="Roger A.J."/>
            <person name="Ruiz-Trillo I."/>
            <person name="Lander E."/>
            <person name="Nusbaum C."/>
        </authorList>
    </citation>
    <scope>NUCLEOTIDE SEQUENCE [LARGE SCALE GENOMIC DNA]</scope>
    <source>
        <strain evidence="2">ATCC 38327</strain>
    </source>
</reference>
<proteinExistence type="predicted"/>
<dbReference type="AlphaFoldDB" id="A0A0L0RY36"/>
<evidence type="ECO:0000313" key="2">
    <source>
        <dbReference type="Proteomes" id="UP000054350"/>
    </source>
</evidence>
<evidence type="ECO:0000313" key="1">
    <source>
        <dbReference type="EMBL" id="KNE55060.1"/>
    </source>
</evidence>
<sequence length="210" mass="22779">MPMLAVAEAPALNLALTVDPSLTSSPSQPSTTFAKLADVWTDMTTSAASVTGPVYAKVFSLNGTLYLTVTNTTVMAPTSDRVTIKHYPAWWTPRLYAYSPKAIFTDARIATVQIRPDPESVLSNANPWVVSRGNVLLSFTCVTLSAFRFTDDSVTSPWAVFDMRDTSQLSVIYSIVRDAGVANPVIAVRARGQSRVLVSGSFVGRRAWLQ</sequence>
<dbReference type="Proteomes" id="UP000054350">
    <property type="component" value="Unassembled WGS sequence"/>
</dbReference>
<reference evidence="1 2" key="1">
    <citation type="submission" date="2009-11" db="EMBL/GenBank/DDBJ databases">
        <title>Annotation of Allomyces macrogynus ATCC 38327.</title>
        <authorList>
            <consortium name="The Broad Institute Genome Sequencing Platform"/>
            <person name="Russ C."/>
            <person name="Cuomo C."/>
            <person name="Burger G."/>
            <person name="Gray M.W."/>
            <person name="Holland P.W.H."/>
            <person name="King N."/>
            <person name="Lang F.B.F."/>
            <person name="Roger A.J."/>
            <person name="Ruiz-Trillo I."/>
            <person name="Young S.K."/>
            <person name="Zeng Q."/>
            <person name="Gargeya S."/>
            <person name="Fitzgerald M."/>
            <person name="Haas B."/>
            <person name="Abouelleil A."/>
            <person name="Alvarado L."/>
            <person name="Arachchi H.M."/>
            <person name="Berlin A."/>
            <person name="Chapman S.B."/>
            <person name="Gearin G."/>
            <person name="Goldberg J."/>
            <person name="Griggs A."/>
            <person name="Gujja S."/>
            <person name="Hansen M."/>
            <person name="Heiman D."/>
            <person name="Howarth C."/>
            <person name="Larimer J."/>
            <person name="Lui A."/>
            <person name="MacDonald P.J.P."/>
            <person name="McCowen C."/>
            <person name="Montmayeur A."/>
            <person name="Murphy C."/>
            <person name="Neiman D."/>
            <person name="Pearson M."/>
            <person name="Priest M."/>
            <person name="Roberts A."/>
            <person name="Saif S."/>
            <person name="Shea T."/>
            <person name="Sisk P."/>
            <person name="Stolte C."/>
            <person name="Sykes S."/>
            <person name="Wortman J."/>
            <person name="Nusbaum C."/>
            <person name="Birren B."/>
        </authorList>
    </citation>
    <scope>NUCLEOTIDE SEQUENCE [LARGE SCALE GENOMIC DNA]</scope>
    <source>
        <strain evidence="1 2">ATCC 38327</strain>
    </source>
</reference>
<dbReference type="EMBL" id="GG745328">
    <property type="protein sequence ID" value="KNE55060.1"/>
    <property type="molecule type" value="Genomic_DNA"/>
</dbReference>
<dbReference type="VEuPathDB" id="FungiDB:AMAG_00996"/>
<accession>A0A0L0RY36</accession>
<protein>
    <submittedName>
        <fullName evidence="1">Uncharacterized protein</fullName>
    </submittedName>
</protein>
<name>A0A0L0RY36_ALLM3</name>
<keyword evidence="2" id="KW-1185">Reference proteome</keyword>
<gene>
    <name evidence="1" type="ORF">AMAG_00996</name>
</gene>